<dbReference type="Gene3D" id="3.10.129.10">
    <property type="entry name" value="Hotdog Thioesterase"/>
    <property type="match status" value="2"/>
</dbReference>
<dbReference type="InterPro" id="IPR029069">
    <property type="entry name" value="HotDog_dom_sf"/>
</dbReference>
<dbReference type="SUPFAM" id="SSF54637">
    <property type="entry name" value="Thioesterase/thiol ester dehydrase-isomerase"/>
    <property type="match status" value="2"/>
</dbReference>
<dbReference type="GO" id="GO:0016289">
    <property type="term" value="F:acyl-CoA hydrolase activity"/>
    <property type="evidence" value="ECO:0007669"/>
    <property type="project" value="UniProtKB-ARBA"/>
</dbReference>
<feature type="domain" description="Acyl-CoA thioesterase-like C-terminal" evidence="3">
    <location>
        <begin position="57"/>
        <end position="127"/>
    </location>
</feature>
<evidence type="ECO:0000256" key="1">
    <source>
        <dbReference type="ARBA" id="ARBA00022801"/>
    </source>
</evidence>
<organism evidence="4 5">
    <name type="scientific">Nakamurella alba</name>
    <dbReference type="NCBI Taxonomy" id="2665158"/>
    <lineage>
        <taxon>Bacteria</taxon>
        <taxon>Bacillati</taxon>
        <taxon>Actinomycetota</taxon>
        <taxon>Actinomycetes</taxon>
        <taxon>Nakamurellales</taxon>
        <taxon>Nakamurellaceae</taxon>
        <taxon>Nakamurella</taxon>
    </lineage>
</organism>
<dbReference type="RefSeq" id="WP_154766582.1">
    <property type="nucleotide sequence ID" value="NZ_WLYK01000001.1"/>
</dbReference>
<sequence>MSRATAPARTVPPGRPESLFGLTPIRIAPDGTVTGSMDVDAGCADPGGPEPVAPLSGAIGVLADSVLGYSLNNTSDGWFVTTDIALEFLAPRLAGTVHTHARSAHADGTDGMARGEITDGSGTVLAYGTFRGRKTGCVPSAAEQSPPNVQARPGASPVGALAKAMRPAPEGGATFLADPMFGNPLGNLHGGITVCLADLVACRAMPIPSFTESIRVHFVRPVVSGSLLTLRPEVEHLGRTFGIVRVRGFDERGKLCTSATVVRSVMSGRM</sequence>
<dbReference type="AlphaFoldDB" id="A0A7K1FI27"/>
<accession>A0A7K1FI27</accession>
<dbReference type="Pfam" id="PF03061">
    <property type="entry name" value="4HBT"/>
    <property type="match status" value="1"/>
</dbReference>
<dbReference type="InterPro" id="IPR003736">
    <property type="entry name" value="PAAI_dom"/>
</dbReference>
<dbReference type="Proteomes" id="UP000460221">
    <property type="component" value="Unassembled WGS sequence"/>
</dbReference>
<comment type="caution">
    <text evidence="4">The sequence shown here is derived from an EMBL/GenBank/DDBJ whole genome shotgun (WGS) entry which is preliminary data.</text>
</comment>
<name>A0A7K1FI27_9ACTN</name>
<dbReference type="EMBL" id="WLYK01000001">
    <property type="protein sequence ID" value="MTD12534.1"/>
    <property type="molecule type" value="Genomic_DNA"/>
</dbReference>
<protein>
    <submittedName>
        <fullName evidence="4">Hotdog fold thioesterase</fullName>
    </submittedName>
</protein>
<evidence type="ECO:0000313" key="4">
    <source>
        <dbReference type="EMBL" id="MTD12534.1"/>
    </source>
</evidence>
<dbReference type="NCBIfam" id="TIGR00369">
    <property type="entry name" value="unchar_dom_1"/>
    <property type="match status" value="1"/>
</dbReference>
<evidence type="ECO:0000259" key="2">
    <source>
        <dbReference type="Pfam" id="PF03061"/>
    </source>
</evidence>
<dbReference type="InterPro" id="IPR049450">
    <property type="entry name" value="ACOT8-like_C"/>
</dbReference>
<evidence type="ECO:0000259" key="3">
    <source>
        <dbReference type="Pfam" id="PF20789"/>
    </source>
</evidence>
<dbReference type="CDD" id="cd03443">
    <property type="entry name" value="PaaI_thioesterase"/>
    <property type="match status" value="1"/>
</dbReference>
<dbReference type="Pfam" id="PF20789">
    <property type="entry name" value="4HBT_3C"/>
    <property type="match status" value="1"/>
</dbReference>
<reference evidence="4 5" key="1">
    <citation type="submission" date="2019-11" db="EMBL/GenBank/DDBJ databases">
        <authorList>
            <person name="Jiang L.-Q."/>
        </authorList>
    </citation>
    <scope>NUCLEOTIDE SEQUENCE [LARGE SCALE GENOMIC DNA]</scope>
    <source>
        <strain evidence="4 5">YIM 132087</strain>
    </source>
</reference>
<keyword evidence="5" id="KW-1185">Reference proteome</keyword>
<keyword evidence="1" id="KW-0378">Hydrolase</keyword>
<proteinExistence type="predicted"/>
<feature type="domain" description="Thioesterase" evidence="2">
    <location>
        <begin position="186"/>
        <end position="256"/>
    </location>
</feature>
<gene>
    <name evidence="4" type="ORF">GIS00_01065</name>
</gene>
<dbReference type="InterPro" id="IPR006683">
    <property type="entry name" value="Thioestr_dom"/>
</dbReference>
<evidence type="ECO:0000313" key="5">
    <source>
        <dbReference type="Proteomes" id="UP000460221"/>
    </source>
</evidence>